<reference evidence="1 2" key="1">
    <citation type="submission" date="2024-01" db="EMBL/GenBank/DDBJ databases">
        <title>The genomes of 5 underutilized Papilionoideae crops provide insights into root nodulation and disease resistanc.</title>
        <authorList>
            <person name="Jiang F."/>
        </authorList>
    </citation>
    <scope>NUCLEOTIDE SEQUENCE [LARGE SCALE GENOMIC DNA]</scope>
    <source>
        <strain evidence="1">LVBAO_FW01</strain>
        <tissue evidence="1">Leaves</tissue>
    </source>
</reference>
<name>A0AAN9L614_CANGL</name>
<gene>
    <name evidence="1" type="ORF">VNO77_22897</name>
</gene>
<dbReference type="EMBL" id="JAYMYQ010000005">
    <property type="protein sequence ID" value="KAK7328777.1"/>
    <property type="molecule type" value="Genomic_DNA"/>
</dbReference>
<organism evidence="1 2">
    <name type="scientific">Canavalia gladiata</name>
    <name type="common">Sword bean</name>
    <name type="synonym">Dolichos gladiatus</name>
    <dbReference type="NCBI Taxonomy" id="3824"/>
    <lineage>
        <taxon>Eukaryota</taxon>
        <taxon>Viridiplantae</taxon>
        <taxon>Streptophyta</taxon>
        <taxon>Embryophyta</taxon>
        <taxon>Tracheophyta</taxon>
        <taxon>Spermatophyta</taxon>
        <taxon>Magnoliopsida</taxon>
        <taxon>eudicotyledons</taxon>
        <taxon>Gunneridae</taxon>
        <taxon>Pentapetalae</taxon>
        <taxon>rosids</taxon>
        <taxon>fabids</taxon>
        <taxon>Fabales</taxon>
        <taxon>Fabaceae</taxon>
        <taxon>Papilionoideae</taxon>
        <taxon>50 kb inversion clade</taxon>
        <taxon>NPAAA clade</taxon>
        <taxon>indigoferoid/millettioid clade</taxon>
        <taxon>Phaseoleae</taxon>
        <taxon>Canavalia</taxon>
    </lineage>
</organism>
<dbReference type="Proteomes" id="UP001367508">
    <property type="component" value="Unassembled WGS sequence"/>
</dbReference>
<proteinExistence type="predicted"/>
<sequence length="105" mass="11722">MRRPNRTLQGAAASPTFLDAAWILALCRSQSFNDQVQEQVDPQPINLITARCMVCMTGLDSKGRLRTGDELAARRLSLLRKDSELVVSDYPSRCGVHSNVHRLLI</sequence>
<protein>
    <submittedName>
        <fullName evidence="1">Uncharacterized protein</fullName>
    </submittedName>
</protein>
<accession>A0AAN9L614</accession>
<dbReference type="AlphaFoldDB" id="A0AAN9L614"/>
<evidence type="ECO:0000313" key="2">
    <source>
        <dbReference type="Proteomes" id="UP001367508"/>
    </source>
</evidence>
<keyword evidence="2" id="KW-1185">Reference proteome</keyword>
<comment type="caution">
    <text evidence="1">The sequence shown here is derived from an EMBL/GenBank/DDBJ whole genome shotgun (WGS) entry which is preliminary data.</text>
</comment>
<evidence type="ECO:0000313" key="1">
    <source>
        <dbReference type="EMBL" id="KAK7328777.1"/>
    </source>
</evidence>